<keyword evidence="7" id="KW-1185">Reference proteome</keyword>
<dbReference type="Pfam" id="PF00400">
    <property type="entry name" value="WD40"/>
    <property type="match status" value="3"/>
</dbReference>
<dbReference type="PANTHER" id="PTHR19848:SF0">
    <property type="entry name" value="NOTCHLESS PROTEIN HOMOLOG 1"/>
    <property type="match status" value="1"/>
</dbReference>
<sequence>MAWRAKQRAAALVDSPYFKLNATAKESKHDNDVVVLLYNDGYLVSGGDEGKIKIWTQDLDHVATIDAHPVNVYSLAVLGDTLYSCSNDGTLKAWNWGTWDLKKTILEKQQNDIIKVYTDDDKLYASNDQGELFVFEDEQLTASYYLHEDIADLLIIGSLVFNARNVDVSVTEMMGPPRYTYMSRGAMIGRFPIRRVGQYVCFLDRSARNIFVHMTSKEDKFKRVYHIKAHDMTISAMAALPGQEHIMVSGGFDRIIKAWDLNTSKNIGRIDVGVCINDICGGENGQVYISSNEGYLARLDCTFP</sequence>
<dbReference type="InterPro" id="IPR015943">
    <property type="entry name" value="WD40/YVTN_repeat-like_dom_sf"/>
</dbReference>
<dbReference type="PRINTS" id="PR00320">
    <property type="entry name" value="GPROTEINBRPT"/>
</dbReference>
<reference evidence="6 7" key="1">
    <citation type="submission" date="2023-09" db="EMBL/GenBank/DDBJ databases">
        <title>Nesidiocoris tenuis whole genome shotgun sequence.</title>
        <authorList>
            <person name="Shibata T."/>
            <person name="Shimoda M."/>
            <person name="Kobayashi T."/>
            <person name="Uehara T."/>
        </authorList>
    </citation>
    <scope>NUCLEOTIDE SEQUENCE [LARGE SCALE GENOMIC DNA]</scope>
    <source>
        <strain evidence="6 7">Japan</strain>
    </source>
</reference>
<dbReference type="PROSITE" id="PS50082">
    <property type="entry name" value="WD_REPEATS_2"/>
    <property type="match status" value="2"/>
</dbReference>
<gene>
    <name evidence="6" type="ORF">NTJ_04515</name>
</gene>
<comment type="subcellular location">
    <subcellularLocation>
        <location evidence="1">Nucleus</location>
        <location evidence="1">Nucleolus</location>
    </subcellularLocation>
</comment>
<evidence type="ECO:0000256" key="1">
    <source>
        <dbReference type="ARBA" id="ARBA00004604"/>
    </source>
</evidence>
<keyword evidence="2 5" id="KW-0853">WD repeat</keyword>
<evidence type="ECO:0000256" key="2">
    <source>
        <dbReference type="ARBA" id="ARBA00022574"/>
    </source>
</evidence>
<dbReference type="SMART" id="SM00320">
    <property type="entry name" value="WD40"/>
    <property type="match status" value="3"/>
</dbReference>
<dbReference type="PANTHER" id="PTHR19848">
    <property type="entry name" value="WD40 REPEAT PROTEIN"/>
    <property type="match status" value="1"/>
</dbReference>
<dbReference type="SUPFAM" id="SSF50978">
    <property type="entry name" value="WD40 repeat-like"/>
    <property type="match status" value="1"/>
</dbReference>
<name>A0ABN7AHH2_9HEMI</name>
<dbReference type="InterPro" id="IPR036322">
    <property type="entry name" value="WD40_repeat_dom_sf"/>
</dbReference>
<dbReference type="InterPro" id="IPR001680">
    <property type="entry name" value="WD40_rpt"/>
</dbReference>
<feature type="repeat" description="WD" evidence="5">
    <location>
        <begin position="227"/>
        <end position="269"/>
    </location>
</feature>
<dbReference type="EMBL" id="AP028911">
    <property type="protein sequence ID" value="BES91707.1"/>
    <property type="molecule type" value="Genomic_DNA"/>
</dbReference>
<accession>A0ABN7AHH2</accession>
<dbReference type="PROSITE" id="PS50294">
    <property type="entry name" value="WD_REPEATS_REGION"/>
    <property type="match status" value="1"/>
</dbReference>
<dbReference type="Gene3D" id="2.130.10.10">
    <property type="entry name" value="YVTN repeat-like/Quinoprotein amine dehydrogenase"/>
    <property type="match status" value="2"/>
</dbReference>
<keyword evidence="4" id="KW-0539">Nucleus</keyword>
<dbReference type="InterPro" id="IPR019775">
    <property type="entry name" value="WD40_repeat_CS"/>
</dbReference>
<organism evidence="6 7">
    <name type="scientific">Nesidiocoris tenuis</name>
    <dbReference type="NCBI Taxonomy" id="355587"/>
    <lineage>
        <taxon>Eukaryota</taxon>
        <taxon>Metazoa</taxon>
        <taxon>Ecdysozoa</taxon>
        <taxon>Arthropoda</taxon>
        <taxon>Hexapoda</taxon>
        <taxon>Insecta</taxon>
        <taxon>Pterygota</taxon>
        <taxon>Neoptera</taxon>
        <taxon>Paraneoptera</taxon>
        <taxon>Hemiptera</taxon>
        <taxon>Heteroptera</taxon>
        <taxon>Panheteroptera</taxon>
        <taxon>Cimicomorpha</taxon>
        <taxon>Miridae</taxon>
        <taxon>Dicyphina</taxon>
        <taxon>Nesidiocoris</taxon>
    </lineage>
</organism>
<evidence type="ECO:0000256" key="4">
    <source>
        <dbReference type="ARBA" id="ARBA00023242"/>
    </source>
</evidence>
<dbReference type="Proteomes" id="UP001307889">
    <property type="component" value="Chromosome 3"/>
</dbReference>
<protein>
    <submittedName>
        <fullName evidence="6">WD domain, G-beta repeat</fullName>
    </submittedName>
</protein>
<proteinExistence type="predicted"/>
<evidence type="ECO:0000256" key="3">
    <source>
        <dbReference type="ARBA" id="ARBA00022737"/>
    </source>
</evidence>
<evidence type="ECO:0000313" key="6">
    <source>
        <dbReference type="EMBL" id="BES91707.1"/>
    </source>
</evidence>
<dbReference type="InterPro" id="IPR020472">
    <property type="entry name" value="WD40_PAC1"/>
</dbReference>
<evidence type="ECO:0000256" key="5">
    <source>
        <dbReference type="PROSITE-ProRule" id="PRU00221"/>
    </source>
</evidence>
<dbReference type="PROSITE" id="PS00678">
    <property type="entry name" value="WD_REPEATS_1"/>
    <property type="match status" value="1"/>
</dbReference>
<feature type="repeat" description="WD" evidence="5">
    <location>
        <begin position="26"/>
        <end position="55"/>
    </location>
</feature>
<keyword evidence="3" id="KW-0677">Repeat</keyword>
<evidence type="ECO:0000313" key="7">
    <source>
        <dbReference type="Proteomes" id="UP001307889"/>
    </source>
</evidence>